<keyword evidence="4 6" id="KW-0560">Oxidoreductase</keyword>
<dbReference type="PANTHER" id="PTHR13847:SF286">
    <property type="entry name" value="D-AMINO ACID DEHYDROGENASE"/>
    <property type="match status" value="1"/>
</dbReference>
<accession>A0ABN8BKD9</accession>
<gene>
    <name evidence="6" type="primary">thiO</name>
    <name evidence="6" type="ORF">WFA24289_00059</name>
</gene>
<evidence type="ECO:0000256" key="1">
    <source>
        <dbReference type="ARBA" id="ARBA00001974"/>
    </source>
</evidence>
<dbReference type="Gene3D" id="3.30.9.10">
    <property type="entry name" value="D-Amino Acid Oxidase, subunit A, domain 2"/>
    <property type="match status" value="1"/>
</dbReference>
<evidence type="ECO:0000313" key="6">
    <source>
        <dbReference type="EMBL" id="CAH0415762.1"/>
    </source>
</evidence>
<keyword evidence="3" id="KW-0285">Flavoprotein</keyword>
<dbReference type="PANTHER" id="PTHR13847">
    <property type="entry name" value="SARCOSINE DEHYDROGENASE-RELATED"/>
    <property type="match status" value="1"/>
</dbReference>
<protein>
    <submittedName>
        <fullName evidence="6">Glycine oxidase</fullName>
        <ecNumber evidence="6">1.4.3.19</ecNumber>
    </submittedName>
</protein>
<dbReference type="Proteomes" id="UP000789707">
    <property type="component" value="Unassembled WGS sequence"/>
</dbReference>
<dbReference type="InterPro" id="IPR006076">
    <property type="entry name" value="FAD-dep_OxRdtase"/>
</dbReference>
<reference evidence="6 7" key="1">
    <citation type="submission" date="2021-11" db="EMBL/GenBank/DDBJ databases">
        <authorList>
            <person name="Depoorter E."/>
        </authorList>
    </citation>
    <scope>NUCLEOTIDE SEQUENCE [LARGE SCALE GENOMIC DNA]</scope>
    <source>
        <strain evidence="6 7">LMG 24289</strain>
    </source>
</reference>
<dbReference type="SUPFAM" id="SSF51905">
    <property type="entry name" value="FAD/NAD(P)-binding domain"/>
    <property type="match status" value="1"/>
</dbReference>
<evidence type="ECO:0000256" key="2">
    <source>
        <dbReference type="ARBA" id="ARBA00009410"/>
    </source>
</evidence>
<dbReference type="Gene3D" id="3.50.50.60">
    <property type="entry name" value="FAD/NAD(P)-binding domain"/>
    <property type="match status" value="1"/>
</dbReference>
<organism evidence="6 7">
    <name type="scientific">Periweissella fabaria</name>
    <dbReference type="NCBI Taxonomy" id="546157"/>
    <lineage>
        <taxon>Bacteria</taxon>
        <taxon>Bacillati</taxon>
        <taxon>Bacillota</taxon>
        <taxon>Bacilli</taxon>
        <taxon>Lactobacillales</taxon>
        <taxon>Lactobacillaceae</taxon>
        <taxon>Periweissella</taxon>
    </lineage>
</organism>
<keyword evidence="7" id="KW-1185">Reference proteome</keyword>
<evidence type="ECO:0000259" key="5">
    <source>
        <dbReference type="Pfam" id="PF01266"/>
    </source>
</evidence>
<comment type="similarity">
    <text evidence="2">Belongs to the DadA oxidoreductase family.</text>
</comment>
<dbReference type="SUPFAM" id="SSF54373">
    <property type="entry name" value="FAD-linked reductases, C-terminal domain"/>
    <property type="match status" value="1"/>
</dbReference>
<evidence type="ECO:0000256" key="3">
    <source>
        <dbReference type="ARBA" id="ARBA00022630"/>
    </source>
</evidence>
<feature type="domain" description="FAD dependent oxidoreductase" evidence="5">
    <location>
        <begin position="6"/>
        <end position="339"/>
    </location>
</feature>
<dbReference type="EMBL" id="CAKKNS010000001">
    <property type="protein sequence ID" value="CAH0415762.1"/>
    <property type="molecule type" value="Genomic_DNA"/>
</dbReference>
<evidence type="ECO:0000313" key="7">
    <source>
        <dbReference type="Proteomes" id="UP000789707"/>
    </source>
</evidence>
<dbReference type="RefSeq" id="WP_230095845.1">
    <property type="nucleotide sequence ID" value="NZ_CAKKNS010000001.1"/>
</dbReference>
<comment type="cofactor">
    <cofactor evidence="1">
        <name>FAD</name>
        <dbReference type="ChEBI" id="CHEBI:57692"/>
    </cofactor>
</comment>
<evidence type="ECO:0000256" key="4">
    <source>
        <dbReference type="ARBA" id="ARBA00023002"/>
    </source>
</evidence>
<dbReference type="EC" id="1.4.3.19" evidence="6"/>
<name>A0ABN8BKD9_9LACO</name>
<comment type="caution">
    <text evidence="6">The sequence shown here is derived from an EMBL/GenBank/DDBJ whole genome shotgun (WGS) entry which is preliminary data.</text>
</comment>
<dbReference type="GO" id="GO:0043799">
    <property type="term" value="F:glycine oxidase activity"/>
    <property type="evidence" value="ECO:0007669"/>
    <property type="project" value="UniProtKB-EC"/>
</dbReference>
<dbReference type="Pfam" id="PF01266">
    <property type="entry name" value="DAO"/>
    <property type="match status" value="1"/>
</dbReference>
<sequence length="359" mass="38307">MTSQVRIAIIGGGIVGLTTAYYLKQSGFDNITLFDDGTGQATKAAAGIISPWLSKRRNKRWYTLAKLGAQLYSEIVATAHLSSGAYRQNGTIVTRHDSEKLAALYELALQRLADTPTMQAVEQLKPSEIETYIPGVKTPAAGILVTGGAQIDGTIFLQELTAFLGLKIIHEKVNLTATGQIDGYPVFDKIVLATGAWLAEAIAPLGLTTSVRPQKGQLISYQTPALSINTPVLMPEGEYDYLPIVNGVIVGASHEDDQGFDLTVDNTIINNLRASAGKINPQLANVAPTSVRVGTRAYTPDFAPFFGQLPDFKHIYAASGLGSSGLTTGPAIAKLLAALIIDSKIELSAYTKPITEYIN</sequence>
<proteinExistence type="inferred from homology"/>
<dbReference type="InterPro" id="IPR036188">
    <property type="entry name" value="FAD/NAD-bd_sf"/>
</dbReference>